<dbReference type="Pfam" id="PF13640">
    <property type="entry name" value="2OG-FeII_Oxy_3"/>
    <property type="match status" value="1"/>
</dbReference>
<feature type="region of interest" description="Disordered" evidence="6">
    <location>
        <begin position="92"/>
        <end position="113"/>
    </location>
</feature>
<comment type="caution">
    <text evidence="9">The sequence shown here is derived from an EMBL/GenBank/DDBJ whole genome shotgun (WGS) entry which is preliminary data.</text>
</comment>
<dbReference type="Gene3D" id="2.20.70.10">
    <property type="match status" value="1"/>
</dbReference>
<evidence type="ECO:0000313" key="10">
    <source>
        <dbReference type="Proteomes" id="UP000604046"/>
    </source>
</evidence>
<dbReference type="InterPro" id="IPR006620">
    <property type="entry name" value="Pro_4_hyd_alph"/>
</dbReference>
<dbReference type="InterPro" id="IPR036047">
    <property type="entry name" value="F-box-like_dom_sf"/>
</dbReference>
<dbReference type="Proteomes" id="UP000604046">
    <property type="component" value="Unassembled WGS sequence"/>
</dbReference>
<keyword evidence="10" id="KW-1185">Reference proteome</keyword>
<dbReference type="OrthoDB" id="69177at2759"/>
<dbReference type="PROSITE" id="PS51471">
    <property type="entry name" value="FE2OG_OXY"/>
    <property type="match status" value="1"/>
</dbReference>
<dbReference type="Gene3D" id="2.60.120.620">
    <property type="entry name" value="q2cbj1_9rhob like domain"/>
    <property type="match status" value="1"/>
</dbReference>
<dbReference type="InterPro" id="IPR045054">
    <property type="entry name" value="P4HA-like"/>
</dbReference>
<dbReference type="InterPro" id="IPR005123">
    <property type="entry name" value="Oxoglu/Fe-dep_dioxygenase_dom"/>
</dbReference>
<gene>
    <name evidence="9" type="ORF">SNAT2548_LOCUS31617</name>
</gene>
<proteinExistence type="predicted"/>
<dbReference type="AlphaFoldDB" id="A0A812U913"/>
<dbReference type="PANTHER" id="PTHR10869">
    <property type="entry name" value="PROLYL 4-HYDROXYLASE ALPHA SUBUNIT"/>
    <property type="match status" value="1"/>
</dbReference>
<evidence type="ECO:0008006" key="11">
    <source>
        <dbReference type="Google" id="ProtNLM"/>
    </source>
</evidence>
<dbReference type="InterPro" id="IPR043129">
    <property type="entry name" value="ATPase_NBD"/>
</dbReference>
<dbReference type="PANTHER" id="PTHR10869:SF236">
    <property type="entry name" value="PROLYL 4-HYDROXYLASE ALPHA SUBUNIT DOMAIN-CONTAINING PROTEIN"/>
    <property type="match status" value="1"/>
</dbReference>
<dbReference type="Pfam" id="PF12937">
    <property type="entry name" value="F-box-like"/>
    <property type="match status" value="1"/>
</dbReference>
<evidence type="ECO:0000259" key="8">
    <source>
        <dbReference type="PROSITE" id="PS51471"/>
    </source>
</evidence>
<dbReference type="SUPFAM" id="SSF53067">
    <property type="entry name" value="Actin-like ATPase domain"/>
    <property type="match status" value="1"/>
</dbReference>
<evidence type="ECO:0000313" key="9">
    <source>
        <dbReference type="EMBL" id="CAE7560783.1"/>
    </source>
</evidence>
<keyword evidence="5" id="KW-0408">Iron</keyword>
<evidence type="ECO:0000256" key="3">
    <source>
        <dbReference type="ARBA" id="ARBA00022964"/>
    </source>
</evidence>
<dbReference type="InterPro" id="IPR001810">
    <property type="entry name" value="F-box_dom"/>
</dbReference>
<dbReference type="InterPro" id="IPR044862">
    <property type="entry name" value="Pro_4_hyd_alph_FE2OG_OXY"/>
</dbReference>
<reference evidence="9" key="1">
    <citation type="submission" date="2021-02" db="EMBL/GenBank/DDBJ databases">
        <authorList>
            <person name="Dougan E. K."/>
            <person name="Rhodes N."/>
            <person name="Thang M."/>
            <person name="Chan C."/>
        </authorList>
    </citation>
    <scope>NUCLEOTIDE SEQUENCE</scope>
</reference>
<name>A0A812U913_9DINO</name>
<feature type="domain" description="WW" evidence="7">
    <location>
        <begin position="43"/>
        <end position="76"/>
    </location>
</feature>
<accession>A0A812U913</accession>
<dbReference type="GO" id="GO:0031418">
    <property type="term" value="F:L-ascorbic acid binding"/>
    <property type="evidence" value="ECO:0007669"/>
    <property type="project" value="InterPro"/>
</dbReference>
<dbReference type="CDD" id="cd00201">
    <property type="entry name" value="WW"/>
    <property type="match status" value="1"/>
</dbReference>
<dbReference type="PROSITE" id="PS50020">
    <property type="entry name" value="WW_DOMAIN_2"/>
    <property type="match status" value="1"/>
</dbReference>
<sequence>MAPAPTSPKPTHNVRMKPAEEEVQLVMQRLGIESDEARTALSKGLPKGWLACRADDGEAYYHQPSTGVTQWRHPGRDWTSADATKLATELVKSRGDDPKGDENLQETSPEHSVYDARSRHVELETPDSLFSATAGIVREDIVGRAFALRGLLTPEEAATYVKSAQKAGFGQSDVSREFPPSLRNNSRLIHFSDALALALYRRLVPHLAHRDVYLVQPMGFGAEGRWKPVGVNPCFRISQYKEREHFATHCDGMYANDNDECSIYSLVLYLNEDYEGGELEFTESGKRFRPTAGTAVLLPHDLSHAGQEVLKGTKYVARSELMFRCVDRRPPPAVPQYADDPLFQRMAALYEQIGDLAAKGDALATTEAYQEALGIQIAHQGTDVKQRDARPLPFEDKAVEYILSFLDPLEVGRILTVCRRWCSVSMAGALWQGFCRQRWPNESEVLEGAAYGLEPELKDWLGFYRKQHILSTKAPVSVIFFASALQIWAEKSEQTEVKAVPALFAHDLDGIGWDSSFKQRVGWEVGTHPWSRKRFWHGNAEALNDAGNQDNRKGYLQGRARHNKAFEMPGFGQVDFEVLSEAFDWAFRKLGIRPSDHHLVVPVLPSLFKQSSRSRLAQILSRRFQVPRLSMVDAPLCALRARELKTGAVIWGEQLSRSTIFFYLDGEELATSEVKDLARLLTQATELLGPLMAAALLQARVLADVVLSPQLSLQEPGIEGN</sequence>
<keyword evidence="2" id="KW-0479">Metal-binding</keyword>
<dbReference type="SUPFAM" id="SSF81383">
    <property type="entry name" value="F-box domain"/>
    <property type="match status" value="1"/>
</dbReference>
<dbReference type="GO" id="GO:0005506">
    <property type="term" value="F:iron ion binding"/>
    <property type="evidence" value="ECO:0007669"/>
    <property type="project" value="InterPro"/>
</dbReference>
<dbReference type="SUPFAM" id="SSF51045">
    <property type="entry name" value="WW domain"/>
    <property type="match status" value="1"/>
</dbReference>
<dbReference type="GO" id="GO:0005783">
    <property type="term" value="C:endoplasmic reticulum"/>
    <property type="evidence" value="ECO:0007669"/>
    <property type="project" value="TreeGrafter"/>
</dbReference>
<evidence type="ECO:0000256" key="1">
    <source>
        <dbReference type="ARBA" id="ARBA00001961"/>
    </source>
</evidence>
<dbReference type="Gene3D" id="3.30.420.40">
    <property type="match status" value="1"/>
</dbReference>
<dbReference type="Gene3D" id="1.20.1280.50">
    <property type="match status" value="1"/>
</dbReference>
<dbReference type="SMART" id="SM00702">
    <property type="entry name" value="P4Hc"/>
    <property type="match status" value="1"/>
</dbReference>
<organism evidence="9 10">
    <name type="scientific">Symbiodinium natans</name>
    <dbReference type="NCBI Taxonomy" id="878477"/>
    <lineage>
        <taxon>Eukaryota</taxon>
        <taxon>Sar</taxon>
        <taxon>Alveolata</taxon>
        <taxon>Dinophyceae</taxon>
        <taxon>Suessiales</taxon>
        <taxon>Symbiodiniaceae</taxon>
        <taxon>Symbiodinium</taxon>
    </lineage>
</organism>
<feature type="domain" description="Fe2OG dioxygenase" evidence="8">
    <location>
        <begin position="230"/>
        <end position="327"/>
    </location>
</feature>
<keyword evidence="3" id="KW-0223">Dioxygenase</keyword>
<evidence type="ECO:0000256" key="4">
    <source>
        <dbReference type="ARBA" id="ARBA00023002"/>
    </source>
</evidence>
<evidence type="ECO:0000256" key="2">
    <source>
        <dbReference type="ARBA" id="ARBA00022723"/>
    </source>
</evidence>
<keyword evidence="4" id="KW-0560">Oxidoreductase</keyword>
<dbReference type="EMBL" id="CAJNDS010002668">
    <property type="protein sequence ID" value="CAE7560783.1"/>
    <property type="molecule type" value="Genomic_DNA"/>
</dbReference>
<dbReference type="InterPro" id="IPR001202">
    <property type="entry name" value="WW_dom"/>
</dbReference>
<comment type="cofactor">
    <cofactor evidence="1">
        <name>L-ascorbate</name>
        <dbReference type="ChEBI" id="CHEBI:38290"/>
    </cofactor>
</comment>
<protein>
    <recommendedName>
        <fullName evidence="11">Fe2OG dioxygenase domain-containing protein</fullName>
    </recommendedName>
</protein>
<dbReference type="InterPro" id="IPR036020">
    <property type="entry name" value="WW_dom_sf"/>
</dbReference>
<evidence type="ECO:0000259" key="7">
    <source>
        <dbReference type="PROSITE" id="PS50020"/>
    </source>
</evidence>
<dbReference type="GO" id="GO:0004656">
    <property type="term" value="F:procollagen-proline 4-dioxygenase activity"/>
    <property type="evidence" value="ECO:0007669"/>
    <property type="project" value="TreeGrafter"/>
</dbReference>
<evidence type="ECO:0000256" key="6">
    <source>
        <dbReference type="SAM" id="MobiDB-lite"/>
    </source>
</evidence>
<evidence type="ECO:0000256" key="5">
    <source>
        <dbReference type="ARBA" id="ARBA00023004"/>
    </source>
</evidence>
<dbReference type="Pfam" id="PF00397">
    <property type="entry name" value="WW"/>
    <property type="match status" value="1"/>
</dbReference>